<keyword evidence="8" id="KW-1185">Reference proteome</keyword>
<evidence type="ECO:0000256" key="3">
    <source>
        <dbReference type="ARBA" id="ARBA00022525"/>
    </source>
</evidence>
<dbReference type="PANTHER" id="PTHR11610:SF173">
    <property type="entry name" value="LIPASE DOMAIN-CONTAINING PROTEIN-RELATED"/>
    <property type="match status" value="1"/>
</dbReference>
<evidence type="ECO:0000313" key="8">
    <source>
        <dbReference type="Proteomes" id="UP001307889"/>
    </source>
</evidence>
<evidence type="ECO:0000259" key="6">
    <source>
        <dbReference type="Pfam" id="PF00151"/>
    </source>
</evidence>
<gene>
    <name evidence="7" type="ORF">NTJ_07527</name>
</gene>
<evidence type="ECO:0000256" key="5">
    <source>
        <dbReference type="SAM" id="SignalP"/>
    </source>
</evidence>
<proteinExistence type="inferred from homology"/>
<comment type="similarity">
    <text evidence="2 4">Belongs to the AB hydrolase superfamily. Lipase family.</text>
</comment>
<sequence length="315" mass="35544">MFQWILVVLFLSCVRAREGRTLQEEKYLLQQSGTILFELFTRENPLEAWNFELNDLEYLQFSHFNVSKPTIVLTHGWHCFWGSAFNVLMRNAILEKVDANVIIVSWDLQSKLSYFAAKRFMPTAGKVVAFMIDRLCQRIGMKIKDVHVVGHSLGAHVAGVAGLYTTTGRLPRVTGLDPAGPFISFNDKMRLSKASADFVDVIHTAGFTLGFDSPIGHADFYPNGGTAIQPGCGWDITTFRSHRRSYWLYSSSVLNPGSFMAVKCDDWRSFKDNKCADNEVAEMGYYTSPKTRGIFYLRTGSDMPYGLGNSSFIFE</sequence>
<keyword evidence="3" id="KW-0964">Secreted</keyword>
<keyword evidence="5" id="KW-0732">Signal</keyword>
<evidence type="ECO:0000256" key="1">
    <source>
        <dbReference type="ARBA" id="ARBA00004613"/>
    </source>
</evidence>
<dbReference type="InterPro" id="IPR033906">
    <property type="entry name" value="Lipase_N"/>
</dbReference>
<evidence type="ECO:0000313" key="7">
    <source>
        <dbReference type="EMBL" id="BES94718.1"/>
    </source>
</evidence>
<feature type="signal peptide" evidence="5">
    <location>
        <begin position="1"/>
        <end position="16"/>
    </location>
</feature>
<feature type="chain" id="PRO_5047159880" evidence="5">
    <location>
        <begin position="17"/>
        <end position="315"/>
    </location>
</feature>
<evidence type="ECO:0000256" key="4">
    <source>
        <dbReference type="RuleBase" id="RU004262"/>
    </source>
</evidence>
<comment type="subcellular location">
    <subcellularLocation>
        <location evidence="1">Secreted</location>
    </subcellularLocation>
</comment>
<dbReference type="EMBL" id="AP028913">
    <property type="protein sequence ID" value="BES94718.1"/>
    <property type="molecule type" value="Genomic_DNA"/>
</dbReference>
<dbReference type="SUPFAM" id="SSF53474">
    <property type="entry name" value="alpha/beta-Hydrolases"/>
    <property type="match status" value="1"/>
</dbReference>
<feature type="domain" description="Lipase" evidence="6">
    <location>
        <begin position="29"/>
        <end position="305"/>
    </location>
</feature>
<protein>
    <submittedName>
        <fullName evidence="7">Phosphatidylcholine 1-acylhydrolase activity</fullName>
    </submittedName>
</protein>
<dbReference type="InterPro" id="IPR013818">
    <property type="entry name" value="Lipase"/>
</dbReference>
<evidence type="ECO:0000256" key="2">
    <source>
        <dbReference type="ARBA" id="ARBA00010701"/>
    </source>
</evidence>
<name>A0ABN7ARZ9_9HEMI</name>
<reference evidence="7 8" key="1">
    <citation type="submission" date="2023-09" db="EMBL/GenBank/DDBJ databases">
        <title>Nesidiocoris tenuis whole genome shotgun sequence.</title>
        <authorList>
            <person name="Shibata T."/>
            <person name="Shimoda M."/>
            <person name="Kobayashi T."/>
            <person name="Uehara T."/>
        </authorList>
    </citation>
    <scope>NUCLEOTIDE SEQUENCE [LARGE SCALE GENOMIC DNA]</scope>
    <source>
        <strain evidence="7 8">Japan</strain>
    </source>
</reference>
<accession>A0ABN7ARZ9</accession>
<organism evidence="7 8">
    <name type="scientific">Nesidiocoris tenuis</name>
    <dbReference type="NCBI Taxonomy" id="355587"/>
    <lineage>
        <taxon>Eukaryota</taxon>
        <taxon>Metazoa</taxon>
        <taxon>Ecdysozoa</taxon>
        <taxon>Arthropoda</taxon>
        <taxon>Hexapoda</taxon>
        <taxon>Insecta</taxon>
        <taxon>Pterygota</taxon>
        <taxon>Neoptera</taxon>
        <taxon>Paraneoptera</taxon>
        <taxon>Hemiptera</taxon>
        <taxon>Heteroptera</taxon>
        <taxon>Panheteroptera</taxon>
        <taxon>Cimicomorpha</taxon>
        <taxon>Miridae</taxon>
        <taxon>Dicyphina</taxon>
        <taxon>Nesidiocoris</taxon>
    </lineage>
</organism>
<dbReference type="InterPro" id="IPR029058">
    <property type="entry name" value="AB_hydrolase_fold"/>
</dbReference>
<dbReference type="InterPro" id="IPR000734">
    <property type="entry name" value="TAG_lipase"/>
</dbReference>
<dbReference type="PANTHER" id="PTHR11610">
    <property type="entry name" value="LIPASE"/>
    <property type="match status" value="1"/>
</dbReference>
<dbReference type="CDD" id="cd00707">
    <property type="entry name" value="Pancreat_lipase_like"/>
    <property type="match status" value="1"/>
</dbReference>
<dbReference type="Gene3D" id="3.40.50.1820">
    <property type="entry name" value="alpha/beta hydrolase"/>
    <property type="match status" value="1"/>
</dbReference>
<dbReference type="Proteomes" id="UP001307889">
    <property type="component" value="Chromosome 5"/>
</dbReference>
<dbReference type="PRINTS" id="PR00821">
    <property type="entry name" value="TAGLIPASE"/>
</dbReference>
<dbReference type="Pfam" id="PF00151">
    <property type="entry name" value="Lipase"/>
    <property type="match status" value="1"/>
</dbReference>